<feature type="domain" description="CstA N-terminal" evidence="8">
    <location>
        <begin position="4"/>
        <end position="144"/>
    </location>
</feature>
<gene>
    <name evidence="9" type="ORF">H8S08_04960</name>
</gene>
<evidence type="ECO:0000256" key="7">
    <source>
        <dbReference type="SAM" id="Phobius"/>
    </source>
</evidence>
<evidence type="ECO:0000256" key="4">
    <source>
        <dbReference type="ARBA" id="ARBA00022692"/>
    </source>
</evidence>
<evidence type="ECO:0000256" key="2">
    <source>
        <dbReference type="ARBA" id="ARBA00007755"/>
    </source>
</evidence>
<evidence type="ECO:0000256" key="1">
    <source>
        <dbReference type="ARBA" id="ARBA00004651"/>
    </source>
</evidence>
<evidence type="ECO:0000313" key="9">
    <source>
        <dbReference type="EMBL" id="MBC5616371.1"/>
    </source>
</evidence>
<feature type="transmembrane region" description="Helical" evidence="7">
    <location>
        <begin position="389"/>
        <end position="409"/>
    </location>
</feature>
<organism evidence="9 10">
    <name type="scientific">Alistipes hominis</name>
    <dbReference type="NCBI Taxonomy" id="2763015"/>
    <lineage>
        <taxon>Bacteria</taxon>
        <taxon>Pseudomonadati</taxon>
        <taxon>Bacteroidota</taxon>
        <taxon>Bacteroidia</taxon>
        <taxon>Bacteroidales</taxon>
        <taxon>Rikenellaceae</taxon>
        <taxon>Alistipes</taxon>
    </lineage>
</organism>
<evidence type="ECO:0000256" key="5">
    <source>
        <dbReference type="ARBA" id="ARBA00022989"/>
    </source>
</evidence>
<comment type="caution">
    <text evidence="9">The sequence shown here is derived from an EMBL/GenBank/DDBJ whole genome shotgun (WGS) entry which is preliminary data.</text>
</comment>
<feature type="transmembrane region" description="Helical" evidence="7">
    <location>
        <begin position="266"/>
        <end position="289"/>
    </location>
</feature>
<feature type="transmembrane region" description="Helical" evidence="7">
    <location>
        <begin position="318"/>
        <end position="337"/>
    </location>
</feature>
<evidence type="ECO:0000256" key="3">
    <source>
        <dbReference type="ARBA" id="ARBA00022475"/>
    </source>
</evidence>
<dbReference type="InterPro" id="IPR051605">
    <property type="entry name" value="CstA"/>
</dbReference>
<feature type="transmembrane region" description="Helical" evidence="7">
    <location>
        <begin position="53"/>
        <end position="74"/>
    </location>
</feature>
<comment type="subcellular location">
    <subcellularLocation>
        <location evidence="1">Cell membrane</location>
        <topology evidence="1">Multi-pass membrane protein</topology>
    </subcellularLocation>
</comment>
<dbReference type="PANTHER" id="PTHR30252:SF4">
    <property type="entry name" value="CARBON STARVATION"/>
    <property type="match status" value="1"/>
</dbReference>
<feature type="transmembrane region" description="Helical" evidence="7">
    <location>
        <begin position="160"/>
        <end position="179"/>
    </location>
</feature>
<keyword evidence="3" id="KW-1003">Cell membrane</keyword>
<feature type="transmembrane region" description="Helical" evidence="7">
    <location>
        <begin position="186"/>
        <end position="207"/>
    </location>
</feature>
<proteinExistence type="inferred from homology"/>
<evidence type="ECO:0000256" key="6">
    <source>
        <dbReference type="ARBA" id="ARBA00023136"/>
    </source>
</evidence>
<keyword evidence="5 7" id="KW-1133">Transmembrane helix</keyword>
<feature type="transmembrane region" description="Helical" evidence="7">
    <location>
        <begin position="227"/>
        <end position="245"/>
    </location>
</feature>
<dbReference type="InterPro" id="IPR003706">
    <property type="entry name" value="CstA_N"/>
</dbReference>
<reference evidence="9 10" key="1">
    <citation type="submission" date="2020-08" db="EMBL/GenBank/DDBJ databases">
        <title>Genome public.</title>
        <authorList>
            <person name="Liu C."/>
            <person name="Sun Q."/>
        </authorList>
    </citation>
    <scope>NUCLEOTIDE SEQUENCE [LARGE SCALE GENOMIC DNA]</scope>
    <source>
        <strain evidence="9 10">New-7</strain>
    </source>
</reference>
<feature type="transmembrane region" description="Helical" evidence="7">
    <location>
        <begin position="448"/>
        <end position="466"/>
    </location>
</feature>
<feature type="transmembrane region" description="Helical" evidence="7">
    <location>
        <begin position="365"/>
        <end position="383"/>
    </location>
</feature>
<dbReference type="RefSeq" id="WP_055202937.1">
    <property type="nucleotide sequence ID" value="NZ_JACOOK010000002.1"/>
</dbReference>
<protein>
    <submittedName>
        <fullName evidence="9">Carbon starvation protein A</fullName>
    </submittedName>
</protein>
<feature type="domain" description="CstA N-terminal" evidence="8">
    <location>
        <begin position="310"/>
        <end position="430"/>
    </location>
</feature>
<evidence type="ECO:0000313" key="10">
    <source>
        <dbReference type="Proteomes" id="UP000636891"/>
    </source>
</evidence>
<feature type="transmembrane region" description="Helical" evidence="7">
    <location>
        <begin position="416"/>
        <end position="436"/>
    </location>
</feature>
<name>A0ABR7CL37_9BACT</name>
<comment type="similarity">
    <text evidence="2">Belongs to the peptide transporter carbon starvation (CstA) (TC 2.A.114) family.</text>
</comment>
<keyword evidence="4 7" id="KW-0812">Transmembrane</keyword>
<keyword evidence="6 7" id="KW-0472">Membrane</keyword>
<accession>A0ABR7CL37</accession>
<dbReference type="Proteomes" id="UP000636891">
    <property type="component" value="Unassembled WGS sequence"/>
</dbReference>
<keyword evidence="10" id="KW-1185">Reference proteome</keyword>
<dbReference type="PANTHER" id="PTHR30252">
    <property type="entry name" value="INNER MEMBRANE PEPTIDE TRANSPORTER"/>
    <property type="match status" value="1"/>
</dbReference>
<dbReference type="EMBL" id="JACOOK010000002">
    <property type="protein sequence ID" value="MBC5616371.1"/>
    <property type="molecule type" value="Genomic_DNA"/>
</dbReference>
<feature type="transmembrane region" description="Helical" evidence="7">
    <location>
        <begin position="80"/>
        <end position="104"/>
    </location>
</feature>
<feature type="domain" description="CstA N-terminal" evidence="8">
    <location>
        <begin position="159"/>
        <end position="288"/>
    </location>
</feature>
<sequence>MFTFTIALLALIAGYFFYGKFVEKIFGVDPARKTPAYTKQDGVDYIPMPTWKIFMIQFLNIAGLGPIFGAIMGAKFGTASYLWIVLGSIFAGAVHDFLAGMISLRNGGESLPETIGRYLGVNFKQFMRGFTVLLMVLVGAVFVAGPAGLLAKLTPESLDLSFWATVVFVYYVLATLLPIDKIIGKIYPIFAIALIFMAAGILFMIFWHHPALPELTDGIANTHPDGLPIFPMMFISIACGAISGFHATQSPLMARCMTNEKYGRPVFYGAMITEGIVALIWAAAATYFFHTEEGSALFAAGSGNDNAAVIVDSITKEWLGVVGGFLAILGVIAAPITSGDTAFRSARLIVADFLRVDQKPILKRLMISVPLFVAGYIILHANFSVLWRYFAWCNQTLAVFTLWALTVYLTQKRKPYVITLIPALFMTAVCSTYILIAREGLHLPQELAYWLGGAVTLFIFVLFLVWRNKYLRRNPTI</sequence>
<evidence type="ECO:0000259" key="8">
    <source>
        <dbReference type="Pfam" id="PF02554"/>
    </source>
</evidence>
<feature type="transmembrane region" description="Helical" evidence="7">
    <location>
        <begin position="6"/>
        <end position="23"/>
    </location>
</feature>
<dbReference type="Pfam" id="PF02554">
    <property type="entry name" value="CstA"/>
    <property type="match status" value="3"/>
</dbReference>
<feature type="transmembrane region" description="Helical" evidence="7">
    <location>
        <begin position="125"/>
        <end position="148"/>
    </location>
</feature>